<feature type="transmembrane region" description="Helical" evidence="5">
    <location>
        <begin position="322"/>
        <end position="341"/>
    </location>
</feature>
<dbReference type="NCBIfam" id="TIGR00367">
    <property type="entry name" value="calcium/sodium antiporter"/>
    <property type="match status" value="1"/>
</dbReference>
<keyword evidence="4 5" id="KW-0472">Membrane</keyword>
<name>A0ABQ1QNA6_9RHOB</name>
<gene>
    <name evidence="7" type="primary">yrbG</name>
    <name evidence="7" type="ORF">GCM10011358_22060</name>
</gene>
<dbReference type="InterPro" id="IPR044880">
    <property type="entry name" value="NCX_ion-bd_dom_sf"/>
</dbReference>
<evidence type="ECO:0000256" key="3">
    <source>
        <dbReference type="ARBA" id="ARBA00022989"/>
    </source>
</evidence>
<evidence type="ECO:0000256" key="4">
    <source>
        <dbReference type="ARBA" id="ARBA00023136"/>
    </source>
</evidence>
<comment type="caution">
    <text evidence="7">The sequence shown here is derived from an EMBL/GenBank/DDBJ whole genome shotgun (WGS) entry which is preliminary data.</text>
</comment>
<keyword evidence="3 5" id="KW-1133">Transmembrane helix</keyword>
<dbReference type="Pfam" id="PF01699">
    <property type="entry name" value="Na_Ca_ex"/>
    <property type="match status" value="2"/>
</dbReference>
<dbReference type="InterPro" id="IPR004481">
    <property type="entry name" value="K/Na/Ca-exchanger"/>
</dbReference>
<keyword evidence="2 5" id="KW-0812">Transmembrane</keyword>
<dbReference type="Proteomes" id="UP000617355">
    <property type="component" value="Unassembled WGS sequence"/>
</dbReference>
<evidence type="ECO:0000256" key="1">
    <source>
        <dbReference type="ARBA" id="ARBA00004141"/>
    </source>
</evidence>
<organism evidence="7 8">
    <name type="scientific">Sinisalibacter lacisalsi</name>
    <dbReference type="NCBI Taxonomy" id="1526570"/>
    <lineage>
        <taxon>Bacteria</taxon>
        <taxon>Pseudomonadati</taxon>
        <taxon>Pseudomonadota</taxon>
        <taxon>Alphaproteobacteria</taxon>
        <taxon>Rhodobacterales</taxon>
        <taxon>Roseobacteraceae</taxon>
        <taxon>Sinisalibacter</taxon>
    </lineage>
</organism>
<feature type="transmembrane region" description="Helical" evidence="5">
    <location>
        <begin position="199"/>
        <end position="218"/>
    </location>
</feature>
<evidence type="ECO:0000256" key="5">
    <source>
        <dbReference type="SAM" id="Phobius"/>
    </source>
</evidence>
<dbReference type="InterPro" id="IPR004837">
    <property type="entry name" value="NaCa_Exmemb"/>
</dbReference>
<feature type="transmembrane region" description="Helical" evidence="5">
    <location>
        <begin position="264"/>
        <end position="286"/>
    </location>
</feature>
<feature type="transmembrane region" description="Helical" evidence="5">
    <location>
        <begin position="103"/>
        <end position="123"/>
    </location>
</feature>
<evidence type="ECO:0000313" key="8">
    <source>
        <dbReference type="Proteomes" id="UP000617355"/>
    </source>
</evidence>
<accession>A0ABQ1QNA6</accession>
<dbReference type="EMBL" id="BMGI01000003">
    <property type="protein sequence ID" value="GGD37876.1"/>
    <property type="molecule type" value="Genomic_DNA"/>
</dbReference>
<dbReference type="PANTHER" id="PTHR10846">
    <property type="entry name" value="SODIUM/POTASSIUM/CALCIUM EXCHANGER"/>
    <property type="match status" value="1"/>
</dbReference>
<feature type="transmembrane region" description="Helical" evidence="5">
    <location>
        <begin position="129"/>
        <end position="147"/>
    </location>
</feature>
<reference evidence="8" key="1">
    <citation type="journal article" date="2019" name="Int. J. Syst. Evol. Microbiol.">
        <title>The Global Catalogue of Microorganisms (GCM) 10K type strain sequencing project: providing services to taxonomists for standard genome sequencing and annotation.</title>
        <authorList>
            <consortium name="The Broad Institute Genomics Platform"/>
            <consortium name="The Broad Institute Genome Sequencing Center for Infectious Disease"/>
            <person name="Wu L."/>
            <person name="Ma J."/>
        </authorList>
    </citation>
    <scope>NUCLEOTIDE SEQUENCE [LARGE SCALE GENOMIC DNA]</scope>
    <source>
        <strain evidence="8">CGMCC 1.12922</strain>
    </source>
</reference>
<feature type="domain" description="Sodium/calcium exchanger membrane region" evidence="6">
    <location>
        <begin position="199"/>
        <end position="340"/>
    </location>
</feature>
<dbReference type="Gene3D" id="1.20.1420.30">
    <property type="entry name" value="NCX, central ion-binding region"/>
    <property type="match status" value="2"/>
</dbReference>
<evidence type="ECO:0000256" key="2">
    <source>
        <dbReference type="ARBA" id="ARBA00022692"/>
    </source>
</evidence>
<evidence type="ECO:0000259" key="6">
    <source>
        <dbReference type="Pfam" id="PF01699"/>
    </source>
</evidence>
<protein>
    <submittedName>
        <fullName evidence="7">Sodium:calcium antiporter</fullName>
    </submittedName>
</protein>
<comment type="subcellular location">
    <subcellularLocation>
        <location evidence="1">Membrane</location>
        <topology evidence="1">Multi-pass membrane protein</topology>
    </subcellularLocation>
</comment>
<proteinExistence type="predicted"/>
<keyword evidence="8" id="KW-1185">Reference proteome</keyword>
<sequence>MDFFYATLGLVILLLAGDSLVRGAVNLSLRLGVPAMIVSLTIVAFGTSAPELLISVEAVLGGVPGLALGNVVGSNTANILLVLGVPALITGLATAGTDTRRNYIAMMAATVLFMLLAAAGGVFGWVQGIVLLAGLALMLSSAFHEALTHRREMAAQRAAELAAKGEQPDPATLLAEVGAEADEEEEIEGVDPEMPWRKVILFLALGLIGLPFGANVLVDASTNIARTYGVSETVIGLTLVAIGTSLPELATTVMAAIRRQADVALGNVIGSNMFNLLAIIGVASLVGPIPVEPSMLKLDMWVMFMASLLIAPFVFRGWHMGRAWGIIFVALYVGYMVWLLGA</sequence>
<dbReference type="RefSeq" id="WP_188527704.1">
    <property type="nucleotide sequence ID" value="NZ_BMGI01000003.1"/>
</dbReference>
<feature type="transmembrane region" description="Helical" evidence="5">
    <location>
        <begin position="298"/>
        <end position="315"/>
    </location>
</feature>
<feature type="domain" description="Sodium/calcium exchanger membrane region" evidence="6">
    <location>
        <begin position="4"/>
        <end position="138"/>
    </location>
</feature>
<feature type="transmembrane region" description="Helical" evidence="5">
    <location>
        <begin position="234"/>
        <end position="257"/>
    </location>
</feature>
<dbReference type="PANTHER" id="PTHR10846:SF8">
    <property type="entry name" value="INNER MEMBRANE PROTEIN YRBG"/>
    <property type="match status" value="1"/>
</dbReference>
<evidence type="ECO:0000313" key="7">
    <source>
        <dbReference type="EMBL" id="GGD37876.1"/>
    </source>
</evidence>
<feature type="transmembrane region" description="Helical" evidence="5">
    <location>
        <begin position="77"/>
        <end position="96"/>
    </location>
</feature>